<reference evidence="3" key="2">
    <citation type="submission" date="2023-03" db="EMBL/GenBank/DDBJ databases">
        <authorList>
            <person name="Thuy-Boun P."/>
        </authorList>
    </citation>
    <scope>NUCLEOTIDE SEQUENCE</scope>
    <source>
        <strain evidence="3">F_SG_1</strain>
        <tissue evidence="3">Salivary glands</tissue>
    </source>
</reference>
<protein>
    <submittedName>
        <fullName evidence="3">Uncharacterized protein</fullName>
    </submittedName>
</protein>
<gene>
    <name evidence="3" type="ORF">V5799_003883</name>
    <name evidence="2" type="ORF">V5799_003884</name>
</gene>
<comment type="caution">
    <text evidence="3">The sequence shown here is derived from an EMBL/GenBank/DDBJ whole genome shotgun (WGS) entry which is preliminary data.</text>
</comment>
<sequence length="96" mass="10680">MEAERLRTEKLLREEELRELEAAFHRVLKASEEAYLAAMDEIIRKKAVLQRVLQALEAEVDLVSDRAVLMQLLCSLRAEVGSGLEATSTGDTPASP</sequence>
<keyword evidence="1" id="KW-0175">Coiled coil</keyword>
<evidence type="ECO:0000313" key="2">
    <source>
        <dbReference type="EMBL" id="KAK8758483.1"/>
    </source>
</evidence>
<evidence type="ECO:0000313" key="3">
    <source>
        <dbReference type="EMBL" id="KAK8758485.1"/>
    </source>
</evidence>
<evidence type="ECO:0000256" key="1">
    <source>
        <dbReference type="SAM" id="Coils"/>
    </source>
</evidence>
<dbReference type="AlphaFoldDB" id="A0AAQ4D7P5"/>
<dbReference type="EMBL" id="JARKHS020034092">
    <property type="protein sequence ID" value="KAK8758485.1"/>
    <property type="molecule type" value="Genomic_DNA"/>
</dbReference>
<proteinExistence type="predicted"/>
<reference evidence="3 4" key="1">
    <citation type="journal article" date="2023" name="Arcadia Sci">
        <title>De novo assembly of a long-read Amblyomma americanum tick genome.</title>
        <authorList>
            <person name="Chou S."/>
            <person name="Poskanzer K.E."/>
            <person name="Rollins M."/>
            <person name="Thuy-Boun P.S."/>
        </authorList>
    </citation>
    <scope>NUCLEOTIDE SEQUENCE [LARGE SCALE GENOMIC DNA]</scope>
    <source>
        <strain evidence="3">F_SG_1</strain>
        <tissue evidence="3">Salivary glands</tissue>
    </source>
</reference>
<dbReference type="Proteomes" id="UP001321473">
    <property type="component" value="Unassembled WGS sequence"/>
</dbReference>
<dbReference type="EMBL" id="JARKHS020034093">
    <property type="protein sequence ID" value="KAK8758483.1"/>
    <property type="molecule type" value="Genomic_DNA"/>
</dbReference>
<feature type="coiled-coil region" evidence="1">
    <location>
        <begin position="3"/>
        <end position="66"/>
    </location>
</feature>
<accession>A0AAQ4D7P5</accession>
<keyword evidence="4" id="KW-1185">Reference proteome</keyword>
<name>A0AAQ4D7P5_AMBAM</name>
<evidence type="ECO:0000313" key="4">
    <source>
        <dbReference type="Proteomes" id="UP001321473"/>
    </source>
</evidence>
<reference evidence="3" key="3">
    <citation type="submission" date="2024-02" db="EMBL/GenBank/DDBJ databases">
        <authorList>
            <person name="Mcdaniel E.A."/>
            <person name="Celebi F.M."/>
            <person name="Reiter T."/>
            <person name="Weiss E.C."/>
            <person name="Chou S."/>
        </authorList>
    </citation>
    <scope>NUCLEOTIDE SEQUENCE</scope>
    <source>
        <strain evidence="3">F_SG_1</strain>
        <tissue evidence="3">Salivary glands</tissue>
    </source>
</reference>
<organism evidence="3 4">
    <name type="scientific">Amblyomma americanum</name>
    <name type="common">Lone star tick</name>
    <dbReference type="NCBI Taxonomy" id="6943"/>
    <lineage>
        <taxon>Eukaryota</taxon>
        <taxon>Metazoa</taxon>
        <taxon>Ecdysozoa</taxon>
        <taxon>Arthropoda</taxon>
        <taxon>Chelicerata</taxon>
        <taxon>Arachnida</taxon>
        <taxon>Acari</taxon>
        <taxon>Parasitiformes</taxon>
        <taxon>Ixodida</taxon>
        <taxon>Ixodoidea</taxon>
        <taxon>Ixodidae</taxon>
        <taxon>Amblyomminae</taxon>
        <taxon>Amblyomma</taxon>
    </lineage>
</organism>